<organism evidence="1 2">
    <name type="scientific">Helicobacter cinaedi CCUG 18818 = ATCC BAA-847</name>
    <dbReference type="NCBI Taxonomy" id="537971"/>
    <lineage>
        <taxon>Bacteria</taxon>
        <taxon>Pseudomonadati</taxon>
        <taxon>Campylobacterota</taxon>
        <taxon>Epsilonproteobacteria</taxon>
        <taxon>Campylobacterales</taxon>
        <taxon>Helicobacteraceae</taxon>
        <taxon>Helicobacter</taxon>
    </lineage>
</organism>
<reference evidence="2" key="1">
    <citation type="journal article" date="2014" name="Genome Announc.">
        <title>Draft genome sequences of six enterohepatic helicobacter species isolated from humans and one from rhesus macaques.</title>
        <authorList>
            <person name="Shen Z."/>
            <person name="Sheh A."/>
            <person name="Young S.K."/>
            <person name="Abouelliel A."/>
            <person name="Ward D.V."/>
            <person name="Earl A.M."/>
            <person name="Fox J.G."/>
        </authorList>
    </citation>
    <scope>NUCLEOTIDE SEQUENCE [LARGE SCALE GENOMIC DNA]</scope>
    <source>
        <strain evidence="2">CCUG 18818</strain>
    </source>
</reference>
<sequence length="40" mass="4530">MWIESSTESMLDSVFYSAWALDSHSMARLVSFCDRVKSVG</sequence>
<protein>
    <submittedName>
        <fullName evidence="1">Uncharacterized protein</fullName>
    </submittedName>
</protein>
<dbReference type="RefSeq" id="WP_002957021.1">
    <property type="nucleotide sequence ID" value="NC_020555.1"/>
</dbReference>
<name>A0ABN0BC42_9HELI</name>
<keyword evidence="2" id="KW-1185">Reference proteome</keyword>
<evidence type="ECO:0000313" key="1">
    <source>
        <dbReference type="EMBL" id="EFR47136.1"/>
    </source>
</evidence>
<dbReference type="GeneID" id="77383534"/>
<dbReference type="EMBL" id="DS990393">
    <property type="protein sequence ID" value="EFR47136.1"/>
    <property type="molecule type" value="Genomic_DNA"/>
</dbReference>
<accession>A0ABN0BC42</accession>
<gene>
    <name evidence="1" type="ORF">HCCG_01684</name>
</gene>
<evidence type="ECO:0000313" key="2">
    <source>
        <dbReference type="Proteomes" id="UP000005755"/>
    </source>
</evidence>
<proteinExistence type="predicted"/>
<dbReference type="Proteomes" id="UP000005755">
    <property type="component" value="Unassembled WGS sequence"/>
</dbReference>